<dbReference type="InterPro" id="IPR036525">
    <property type="entry name" value="Tubulin/FtsZ_GTPase_sf"/>
</dbReference>
<dbReference type="CDD" id="cd02188">
    <property type="entry name" value="gamma_tubulin"/>
    <property type="match status" value="1"/>
</dbReference>
<dbReference type="Pfam" id="PF00091">
    <property type="entry name" value="Tubulin"/>
    <property type="match status" value="1"/>
</dbReference>
<dbReference type="GO" id="GO:0005813">
    <property type="term" value="C:centrosome"/>
    <property type="evidence" value="ECO:0000318"/>
    <property type="project" value="GO_Central"/>
</dbReference>
<evidence type="ECO:0000256" key="4">
    <source>
        <dbReference type="ARBA" id="ARBA00022490"/>
    </source>
</evidence>
<evidence type="ECO:0000256" key="2">
    <source>
        <dbReference type="ARBA" id="ARBA00004267"/>
    </source>
</evidence>
<keyword evidence="8" id="KW-0206">Cytoskeleton</keyword>
<dbReference type="GO" id="GO:0000070">
    <property type="term" value="P:mitotic sister chromatid segregation"/>
    <property type="evidence" value="ECO:0000318"/>
    <property type="project" value="GO_Central"/>
</dbReference>
<dbReference type="STRING" id="105231.A0A1Y1IM97"/>
<dbReference type="Gene3D" id="3.30.1330.20">
    <property type="entry name" value="Tubulin/FtsZ, C-terminal domain"/>
    <property type="match status" value="1"/>
</dbReference>
<dbReference type="InterPro" id="IPR037103">
    <property type="entry name" value="Tubulin/FtsZ-like_C"/>
</dbReference>
<sequence length="474" mass="53043">MPREIITLQVGQCGNQIGTEFWKKLCLEHGISKDGILEDFATQGGDRKDVFFYQADDEHYIPRALLLDLEPRVINTIQNSDYKNLYNHENMYIAQHGGGAGNNWASGYQQGQEVHEEILEMIDREADGSDSLEGFVLCHSIAGGTGSGMGSYLLEALNDRYGKKLVQTYSVFPNQQDGADVVVQPYNSLLTLKRLTLNADCVVVLDNTALNRIAENHLHIQNPSFSETNSLVSTVMSASTTTLRYPGYMNNDLVGLVASLIPTPRCHFLMTGYTPLTAERQGNAVRKTSVLDVMRRLLQAKNIMVSSYGRAKEASAAKYISILNIIQGEVDPTQVHKSLQRIRERRLASFIEWGPASIQVALSRKSPYVQTAHRVSGLMLASHTSIRHLFSRGVSQYEKLMKKQAFLDNYRKFSMFADNDLTEFDESREVVQSLIDEYKACETADYIKWGMEDRGKSMTDQGNASGTIDSRVPP</sequence>
<dbReference type="PRINTS" id="PR01161">
    <property type="entry name" value="TUBULIN"/>
</dbReference>
<evidence type="ECO:0000256" key="8">
    <source>
        <dbReference type="ARBA" id="ARBA00023212"/>
    </source>
</evidence>
<dbReference type="FunFam" id="1.10.287.600:FF:000004">
    <property type="entry name" value="Tubulin gamma chain"/>
    <property type="match status" value="1"/>
</dbReference>
<evidence type="ECO:0000256" key="5">
    <source>
        <dbReference type="ARBA" id="ARBA00022701"/>
    </source>
</evidence>
<dbReference type="GO" id="GO:0007020">
    <property type="term" value="P:microtubule nucleation"/>
    <property type="evidence" value="ECO:0000318"/>
    <property type="project" value="GO_Central"/>
</dbReference>
<keyword evidence="7 9" id="KW-0342">GTP-binding</keyword>
<dbReference type="Gene3D" id="1.10.287.600">
    <property type="entry name" value="Helix hairpin bin"/>
    <property type="match status" value="1"/>
</dbReference>
<keyword evidence="6 9" id="KW-0547">Nucleotide-binding</keyword>
<dbReference type="SUPFAM" id="SSF52490">
    <property type="entry name" value="Tubulin nucleotide-binding domain-like"/>
    <property type="match status" value="1"/>
</dbReference>
<dbReference type="GO" id="GO:0048366">
    <property type="term" value="P:leaf development"/>
    <property type="evidence" value="ECO:0007669"/>
    <property type="project" value="UniProtKB-ARBA"/>
</dbReference>
<dbReference type="InterPro" id="IPR003008">
    <property type="entry name" value="Tubulin_FtsZ_GTPase"/>
</dbReference>
<evidence type="ECO:0000256" key="7">
    <source>
        <dbReference type="ARBA" id="ARBA00023134"/>
    </source>
</evidence>
<dbReference type="GO" id="GO:0000278">
    <property type="term" value="P:mitotic cell cycle"/>
    <property type="evidence" value="ECO:0000318"/>
    <property type="project" value="GO_Central"/>
</dbReference>
<accession>A0A1Y1IM97</accession>
<dbReference type="GO" id="GO:0031122">
    <property type="term" value="P:cytoplasmic microtubule organization"/>
    <property type="evidence" value="ECO:0007669"/>
    <property type="project" value="InterPro"/>
</dbReference>
<comment type="function">
    <text evidence="9">Tubulin is the major constituent of microtubules, protein filaments consisting of alpha- and beta-tubulin heterodimers. Gamma-tubulin is a key component of the gamma-tubulin ring complex (gTuRC) which mediates microtubule nucleation. The gTuRC regulates the minus-end nucleation of alpha-beta tubulin heterodimers that grow into microtubule protafilaments, a critical step in centrosome duplication and spindle formation.</text>
</comment>
<dbReference type="Gene3D" id="3.40.50.1440">
    <property type="entry name" value="Tubulin/FtsZ, GTPase domain"/>
    <property type="match status" value="1"/>
</dbReference>
<dbReference type="GO" id="GO:0000212">
    <property type="term" value="P:meiotic spindle organization"/>
    <property type="evidence" value="ECO:0000318"/>
    <property type="project" value="GO_Central"/>
</dbReference>
<comment type="similarity">
    <text evidence="3 9">Belongs to the tubulin family.</text>
</comment>
<feature type="domain" description="Tubulin/FtsZ 2-layer sandwich" evidence="11">
    <location>
        <begin position="249"/>
        <end position="395"/>
    </location>
</feature>
<dbReference type="OrthoDB" id="10249382at2759"/>
<dbReference type="EMBL" id="DF237450">
    <property type="protein sequence ID" value="GAQ89238.1"/>
    <property type="molecule type" value="Genomic_DNA"/>
</dbReference>
<organism evidence="12 13">
    <name type="scientific">Klebsormidium nitens</name>
    <name type="common">Green alga</name>
    <name type="synonym">Ulothrix nitens</name>
    <dbReference type="NCBI Taxonomy" id="105231"/>
    <lineage>
        <taxon>Eukaryota</taxon>
        <taxon>Viridiplantae</taxon>
        <taxon>Streptophyta</taxon>
        <taxon>Klebsormidiophyceae</taxon>
        <taxon>Klebsormidiales</taxon>
        <taxon>Klebsormidiaceae</taxon>
        <taxon>Klebsormidium</taxon>
    </lineage>
</organism>
<dbReference type="GO" id="GO:0048768">
    <property type="term" value="P:root hair cell tip growth"/>
    <property type="evidence" value="ECO:0007669"/>
    <property type="project" value="UniProtKB-ARBA"/>
</dbReference>
<dbReference type="GO" id="GO:0010103">
    <property type="term" value="P:stomatal complex morphogenesis"/>
    <property type="evidence" value="ECO:0007669"/>
    <property type="project" value="UniProtKB-ARBA"/>
</dbReference>
<evidence type="ECO:0000256" key="1">
    <source>
        <dbReference type="ARBA" id="ARBA00002783"/>
    </source>
</evidence>
<dbReference type="GO" id="GO:0000911">
    <property type="term" value="P:cytokinesis by cell plate formation"/>
    <property type="evidence" value="ECO:0007669"/>
    <property type="project" value="UniProtKB-ARBA"/>
</dbReference>
<evidence type="ECO:0000256" key="6">
    <source>
        <dbReference type="ARBA" id="ARBA00022741"/>
    </source>
</evidence>
<evidence type="ECO:0000313" key="13">
    <source>
        <dbReference type="Proteomes" id="UP000054558"/>
    </source>
</evidence>
<dbReference type="InterPro" id="IPR002454">
    <property type="entry name" value="Gamma_tubulin"/>
</dbReference>
<comment type="subcellular location">
    <subcellularLocation>
        <location evidence="2">Cytoplasm</location>
        <location evidence="2">Cytoskeleton</location>
        <location evidence="2">Microtubule organizing center</location>
    </subcellularLocation>
</comment>
<keyword evidence="4" id="KW-0963">Cytoplasm</keyword>
<dbReference type="PANTHER" id="PTHR11588">
    <property type="entry name" value="TUBULIN"/>
    <property type="match status" value="1"/>
</dbReference>
<dbReference type="GO" id="GO:0000931">
    <property type="term" value="C:gamma-tubulin ring complex"/>
    <property type="evidence" value="ECO:0000318"/>
    <property type="project" value="GO_Central"/>
</dbReference>
<dbReference type="PROSITE" id="PS00227">
    <property type="entry name" value="TUBULIN"/>
    <property type="match status" value="1"/>
</dbReference>
<protein>
    <recommendedName>
        <fullName evidence="9">Tubulin gamma chain</fullName>
    </recommendedName>
</protein>
<keyword evidence="13" id="KW-1185">Reference proteome</keyword>
<gene>
    <name evidence="12" type="ORF">KFL_005010070</name>
</gene>
<dbReference type="InterPro" id="IPR018316">
    <property type="entry name" value="Tubulin/FtsZ_2-layer-sand-dom"/>
</dbReference>
<evidence type="ECO:0000259" key="11">
    <source>
        <dbReference type="SMART" id="SM00865"/>
    </source>
</evidence>
<dbReference type="GO" id="GO:0140490">
    <property type="term" value="F:microtubule nucleator activity"/>
    <property type="evidence" value="ECO:0000318"/>
    <property type="project" value="GO_Central"/>
</dbReference>
<dbReference type="GO" id="GO:0009624">
    <property type="term" value="P:response to nematode"/>
    <property type="evidence" value="ECO:0007669"/>
    <property type="project" value="UniProtKB-ARBA"/>
</dbReference>
<dbReference type="GO" id="GO:0005525">
    <property type="term" value="F:GTP binding"/>
    <property type="evidence" value="ECO:0000318"/>
    <property type="project" value="GO_Central"/>
</dbReference>
<dbReference type="SUPFAM" id="SSF55307">
    <property type="entry name" value="Tubulin C-terminal domain-like"/>
    <property type="match status" value="1"/>
</dbReference>
<dbReference type="SMART" id="SM00865">
    <property type="entry name" value="Tubulin_C"/>
    <property type="match status" value="1"/>
</dbReference>
<dbReference type="SMART" id="SM00864">
    <property type="entry name" value="Tubulin"/>
    <property type="match status" value="1"/>
</dbReference>
<evidence type="ECO:0000256" key="9">
    <source>
        <dbReference type="RuleBase" id="RU000352"/>
    </source>
</evidence>
<dbReference type="AlphaFoldDB" id="A0A1Y1IM97"/>
<comment type="function">
    <text evidence="1">Tubulin is the major constituent of microtubules. The gamma chain is found at microtubule organizing centers (MTOC) such as the spindle poles, suggesting that it is involved in the minus-end nucleation of microtubule assembly.</text>
</comment>
<dbReference type="GO" id="GO:0005634">
    <property type="term" value="C:nucleus"/>
    <property type="evidence" value="ECO:0000318"/>
    <property type="project" value="GO_Central"/>
</dbReference>
<keyword evidence="5 9" id="KW-0493">Microtubule</keyword>
<dbReference type="InterPro" id="IPR008280">
    <property type="entry name" value="Tub_FtsZ_C"/>
</dbReference>
<dbReference type="Proteomes" id="UP000054558">
    <property type="component" value="Unassembled WGS sequence"/>
</dbReference>
<dbReference type="FunFam" id="3.30.1330.20:FF:000003">
    <property type="entry name" value="Tubulin gamma chain"/>
    <property type="match status" value="1"/>
</dbReference>
<evidence type="ECO:0000313" key="12">
    <source>
        <dbReference type="EMBL" id="GAQ89238.1"/>
    </source>
</evidence>
<dbReference type="OMA" id="HRYISIL"/>
<name>A0A1Y1IM97_KLENI</name>
<reference evidence="12 13" key="1">
    <citation type="journal article" date="2014" name="Nat. Commun.">
        <title>Klebsormidium flaccidum genome reveals primary factors for plant terrestrial adaptation.</title>
        <authorList>
            <person name="Hori K."/>
            <person name="Maruyama F."/>
            <person name="Fujisawa T."/>
            <person name="Togashi T."/>
            <person name="Yamamoto N."/>
            <person name="Seo M."/>
            <person name="Sato S."/>
            <person name="Yamada T."/>
            <person name="Mori H."/>
            <person name="Tajima N."/>
            <person name="Moriyama T."/>
            <person name="Ikeuchi M."/>
            <person name="Watanabe M."/>
            <person name="Wada H."/>
            <person name="Kobayashi K."/>
            <person name="Saito M."/>
            <person name="Masuda T."/>
            <person name="Sasaki-Sekimoto Y."/>
            <person name="Mashiguchi K."/>
            <person name="Awai K."/>
            <person name="Shimojima M."/>
            <person name="Masuda S."/>
            <person name="Iwai M."/>
            <person name="Nobusawa T."/>
            <person name="Narise T."/>
            <person name="Kondo S."/>
            <person name="Saito H."/>
            <person name="Sato R."/>
            <person name="Murakawa M."/>
            <person name="Ihara Y."/>
            <person name="Oshima-Yamada Y."/>
            <person name="Ohtaka K."/>
            <person name="Satoh M."/>
            <person name="Sonobe K."/>
            <person name="Ishii M."/>
            <person name="Ohtani R."/>
            <person name="Kanamori-Sato M."/>
            <person name="Honoki R."/>
            <person name="Miyazaki D."/>
            <person name="Mochizuki H."/>
            <person name="Umetsu J."/>
            <person name="Higashi K."/>
            <person name="Shibata D."/>
            <person name="Kamiya Y."/>
            <person name="Sato N."/>
            <person name="Nakamura Y."/>
            <person name="Tabata S."/>
            <person name="Ida S."/>
            <person name="Kurokawa K."/>
            <person name="Ohta H."/>
        </authorList>
    </citation>
    <scope>NUCLEOTIDE SEQUENCE [LARGE SCALE GENOMIC DNA]</scope>
    <source>
        <strain evidence="12 13">NIES-2285</strain>
    </source>
</reference>
<feature type="domain" description="Tubulin/FtsZ GTPase" evidence="10">
    <location>
        <begin position="48"/>
        <end position="247"/>
    </location>
</feature>
<dbReference type="GO" id="GO:0007052">
    <property type="term" value="P:mitotic spindle organization"/>
    <property type="evidence" value="ECO:0000318"/>
    <property type="project" value="GO_Central"/>
</dbReference>
<proteinExistence type="inferred from homology"/>
<dbReference type="PRINTS" id="PR01164">
    <property type="entry name" value="GAMMATUBULIN"/>
</dbReference>
<dbReference type="InterPro" id="IPR000217">
    <property type="entry name" value="Tubulin"/>
</dbReference>
<dbReference type="InterPro" id="IPR017975">
    <property type="entry name" value="Tubulin_CS"/>
</dbReference>
<dbReference type="Pfam" id="PF03953">
    <property type="entry name" value="Tubulin_C"/>
    <property type="match status" value="1"/>
</dbReference>
<evidence type="ECO:0000256" key="3">
    <source>
        <dbReference type="ARBA" id="ARBA00009636"/>
    </source>
</evidence>
<evidence type="ECO:0000259" key="10">
    <source>
        <dbReference type="SMART" id="SM00864"/>
    </source>
</evidence>
<dbReference type="FunFam" id="3.40.50.1440:FF:000010">
    <property type="entry name" value="Tubulin gamma chain"/>
    <property type="match status" value="1"/>
</dbReference>
<dbReference type="GO" id="GO:0005874">
    <property type="term" value="C:microtubule"/>
    <property type="evidence" value="ECO:0007669"/>
    <property type="project" value="UniProtKB-KW"/>
</dbReference>
<dbReference type="GO" id="GO:0005819">
    <property type="term" value="C:spindle"/>
    <property type="evidence" value="ECO:0000318"/>
    <property type="project" value="GO_Central"/>
</dbReference>
<dbReference type="InterPro" id="IPR023123">
    <property type="entry name" value="Tubulin_C"/>
</dbReference>